<dbReference type="InterPro" id="IPR011527">
    <property type="entry name" value="ABC1_TM_dom"/>
</dbReference>
<dbReference type="Gene3D" id="3.40.50.300">
    <property type="entry name" value="P-loop containing nucleotide triphosphate hydrolases"/>
    <property type="match status" value="1"/>
</dbReference>
<reference evidence="17 18" key="1">
    <citation type="submission" date="2021-02" db="EMBL/GenBank/DDBJ databases">
        <title>Genome assembly of Pseudopithomyces chartarum.</title>
        <authorList>
            <person name="Jauregui R."/>
            <person name="Singh J."/>
            <person name="Voisey C."/>
        </authorList>
    </citation>
    <scope>NUCLEOTIDE SEQUENCE [LARGE SCALE GENOMIC DNA]</scope>
    <source>
        <strain evidence="17 18">AGR01</strain>
    </source>
</reference>
<dbReference type="Pfam" id="PF00005">
    <property type="entry name" value="ABC_tran"/>
    <property type="match status" value="1"/>
</dbReference>
<evidence type="ECO:0000256" key="7">
    <source>
        <dbReference type="ARBA" id="ARBA00022967"/>
    </source>
</evidence>
<dbReference type="PROSITE" id="PS50929">
    <property type="entry name" value="ABC_TM1F"/>
    <property type="match status" value="1"/>
</dbReference>
<dbReference type="AlphaFoldDB" id="A0AAN6LZD8"/>
<comment type="caution">
    <text evidence="17">The sequence shown here is derived from an EMBL/GenBank/DDBJ whole genome shotgun (WGS) entry which is preliminary data.</text>
</comment>
<feature type="domain" description="ABC transporter" evidence="15">
    <location>
        <begin position="441"/>
        <end position="677"/>
    </location>
</feature>
<evidence type="ECO:0000256" key="4">
    <source>
        <dbReference type="ARBA" id="ARBA00022692"/>
    </source>
</evidence>
<evidence type="ECO:0000256" key="11">
    <source>
        <dbReference type="ARBA" id="ARBA00039906"/>
    </source>
</evidence>
<keyword evidence="18" id="KW-1185">Reference proteome</keyword>
<feature type="transmembrane region" description="Helical" evidence="14">
    <location>
        <begin position="117"/>
        <end position="138"/>
    </location>
</feature>
<dbReference type="InterPro" id="IPR017871">
    <property type="entry name" value="ABC_transporter-like_CS"/>
</dbReference>
<evidence type="ECO:0000256" key="10">
    <source>
        <dbReference type="ARBA" id="ARBA00024363"/>
    </source>
</evidence>
<evidence type="ECO:0000313" key="18">
    <source>
        <dbReference type="Proteomes" id="UP001280581"/>
    </source>
</evidence>
<feature type="region of interest" description="Disordered" evidence="13">
    <location>
        <begin position="39"/>
        <end position="63"/>
    </location>
</feature>
<dbReference type="InterPro" id="IPR039421">
    <property type="entry name" value="Type_1_exporter"/>
</dbReference>
<dbReference type="CDD" id="cd18582">
    <property type="entry name" value="ABC_6TM_ATM1_ABCB7"/>
    <property type="match status" value="1"/>
</dbReference>
<dbReference type="GO" id="GO:0140466">
    <property type="term" value="P:iron-sulfur cluster export from the mitochondrion"/>
    <property type="evidence" value="ECO:0007669"/>
    <property type="project" value="UniProtKB-ARBA"/>
</dbReference>
<dbReference type="SMART" id="SM00382">
    <property type="entry name" value="AAA"/>
    <property type="match status" value="1"/>
</dbReference>
<dbReference type="Gene3D" id="1.20.1560.10">
    <property type="entry name" value="ABC transporter type 1, transmembrane domain"/>
    <property type="match status" value="1"/>
</dbReference>
<protein>
    <recommendedName>
        <fullName evidence="11">Iron-sulfur clusters transporter ATM1, mitochondrial</fullName>
    </recommendedName>
    <alternativeName>
        <fullName evidence="12">Iron-sulfur clusters transporter atm1, mitochondrial</fullName>
    </alternativeName>
</protein>
<dbReference type="GO" id="GO:0005743">
    <property type="term" value="C:mitochondrial inner membrane"/>
    <property type="evidence" value="ECO:0007669"/>
    <property type="project" value="UniProtKB-SubCell"/>
</dbReference>
<name>A0AAN6LZD8_9PLEO</name>
<feature type="transmembrane region" description="Helical" evidence="14">
    <location>
        <begin position="264"/>
        <end position="282"/>
    </location>
</feature>
<dbReference type="InterPro" id="IPR003593">
    <property type="entry name" value="AAA+_ATPase"/>
</dbReference>
<keyword evidence="5" id="KW-0547">Nucleotide-binding</keyword>
<dbReference type="InterPro" id="IPR027417">
    <property type="entry name" value="P-loop_NTPase"/>
</dbReference>
<proteinExistence type="inferred from homology"/>
<feature type="domain" description="ABC transmembrane type-1" evidence="16">
    <location>
        <begin position="119"/>
        <end position="407"/>
    </location>
</feature>
<dbReference type="GO" id="GO:0006879">
    <property type="term" value="P:intracellular iron ion homeostasis"/>
    <property type="evidence" value="ECO:0007669"/>
    <property type="project" value="TreeGrafter"/>
</dbReference>
<dbReference type="PROSITE" id="PS50893">
    <property type="entry name" value="ABC_TRANSPORTER_2"/>
    <property type="match status" value="1"/>
</dbReference>
<comment type="subunit">
    <text evidence="2">Homodimer.</text>
</comment>
<evidence type="ECO:0000256" key="9">
    <source>
        <dbReference type="ARBA" id="ARBA00023136"/>
    </source>
</evidence>
<gene>
    <name evidence="17" type="ORF">GRF29_96g1586024</name>
</gene>
<evidence type="ECO:0000256" key="13">
    <source>
        <dbReference type="SAM" id="MobiDB-lite"/>
    </source>
</evidence>
<dbReference type="Proteomes" id="UP001280581">
    <property type="component" value="Unassembled WGS sequence"/>
</dbReference>
<dbReference type="EMBL" id="WVTA01000008">
    <property type="protein sequence ID" value="KAK3208155.1"/>
    <property type="molecule type" value="Genomic_DNA"/>
</dbReference>
<dbReference type="PANTHER" id="PTHR24221:SF402">
    <property type="entry name" value="IRON-SULFUR CLUSTERS TRANSPORTER ABCB7, MITOCHONDRIAL"/>
    <property type="match status" value="1"/>
</dbReference>
<comment type="similarity">
    <text evidence="10">Belongs to the ABC transporter superfamily. ABCB family. Heavy Metal importer (TC 3.A.1.210) subfamily.</text>
</comment>
<dbReference type="InterPro" id="IPR036640">
    <property type="entry name" value="ABC1_TM_sf"/>
</dbReference>
<evidence type="ECO:0000256" key="12">
    <source>
        <dbReference type="ARBA" id="ARBA00040792"/>
    </source>
</evidence>
<accession>A0AAN6LZD8</accession>
<evidence type="ECO:0000259" key="16">
    <source>
        <dbReference type="PROSITE" id="PS50929"/>
    </source>
</evidence>
<evidence type="ECO:0000256" key="6">
    <source>
        <dbReference type="ARBA" id="ARBA00022840"/>
    </source>
</evidence>
<dbReference type="CDD" id="cd03253">
    <property type="entry name" value="ABCC_ATM1_transporter"/>
    <property type="match status" value="1"/>
</dbReference>
<evidence type="ECO:0000256" key="2">
    <source>
        <dbReference type="ARBA" id="ARBA00011738"/>
    </source>
</evidence>
<organism evidence="17 18">
    <name type="scientific">Pseudopithomyces chartarum</name>
    <dbReference type="NCBI Taxonomy" id="1892770"/>
    <lineage>
        <taxon>Eukaryota</taxon>
        <taxon>Fungi</taxon>
        <taxon>Dikarya</taxon>
        <taxon>Ascomycota</taxon>
        <taxon>Pezizomycotina</taxon>
        <taxon>Dothideomycetes</taxon>
        <taxon>Pleosporomycetidae</taxon>
        <taxon>Pleosporales</taxon>
        <taxon>Massarineae</taxon>
        <taxon>Didymosphaeriaceae</taxon>
        <taxon>Pseudopithomyces</taxon>
    </lineage>
</organism>
<dbReference type="PROSITE" id="PS00211">
    <property type="entry name" value="ABC_TRANSPORTER_1"/>
    <property type="match status" value="1"/>
</dbReference>
<dbReference type="FunFam" id="3.40.50.300:FF:000186">
    <property type="entry name" value="ATP-binding cassette sub-family B member 7, mitochondrial"/>
    <property type="match status" value="1"/>
</dbReference>
<dbReference type="PANTHER" id="PTHR24221">
    <property type="entry name" value="ATP-BINDING CASSETTE SUB-FAMILY B"/>
    <property type="match status" value="1"/>
</dbReference>
<keyword evidence="6" id="KW-0067">ATP-binding</keyword>
<dbReference type="SUPFAM" id="SSF90123">
    <property type="entry name" value="ABC transporter transmembrane region"/>
    <property type="match status" value="1"/>
</dbReference>
<evidence type="ECO:0000256" key="14">
    <source>
        <dbReference type="SAM" id="Phobius"/>
    </source>
</evidence>
<keyword evidence="3" id="KW-0813">Transport</keyword>
<sequence length="702" mass="77618">MLVPPLARAAYRPALLHHHLRLRPQHAYLSARVFTSSPLHRKDVHGQRTTTAASNAPLPGSKDAVQQTKAAQPASKNTLLAEQTVTNKEQRKADWAIIKEMSHYLWPKDNLGTRFRVGLSVALLVSAKLLNVQVPFYFKSIVDSMNIDFATLGGTAGTVAGSMIVAYGVTRIGATLSQELRNAVFASVAQKAIRKVACKVYEHLLRLDQSFHLSRQTGGLTRAIDRGTKGISFLLTSMVFHVLPTALEISLVCGILTYQYGAQFALITGTTMVAYSAFTILTTSWRTKFRKQANAADNKAATVAVDSLINYEAVKYFNNEKFEVMKYDKALQNYEKASIKIATSLAFLNSGQNLIFSSALTAMMYLAADGVATGHLTVGDLVMVNQLVFQLSVPLNFLGSVYRELRQSLLDMETLFNLQKVELKVKDKPNAKPLLLSSGELKFENVTFGYRPDRPILKNLNLTIPAGKKIAIVGPSGCGKSTILRLLFRYYDVQEGRILIDGQDIRDVSLESLRKAIGVVPQETPLFNDTIGHNIKYGNLEASDEQVIEAARRAHVHDTISNFPDGYNTMVGERGMMISGGEKQRLAVSRLILKDPPLLFFDEATSALDTHTEQALLSHINSILKEKKRTSVFVAHRLRTIYDSDLIIVLRAGSVAESGTHEELINRAGLYTELWSAQETLFSGEDKGKVVEEGEELEVEKK</sequence>
<feature type="transmembrane region" description="Helical" evidence="14">
    <location>
        <begin position="150"/>
        <end position="169"/>
    </location>
</feature>
<comment type="subcellular location">
    <subcellularLocation>
        <location evidence="1">Mitochondrion inner membrane</location>
        <topology evidence="1">Multi-pass membrane protein</topology>
    </subcellularLocation>
</comment>
<dbReference type="InterPro" id="IPR003439">
    <property type="entry name" value="ABC_transporter-like_ATP-bd"/>
</dbReference>
<keyword evidence="9 14" id="KW-0472">Membrane</keyword>
<dbReference type="FunFam" id="1.20.1560.10:FF:000004">
    <property type="entry name" value="ATP-binding cassette sub-family B member 7"/>
    <property type="match status" value="1"/>
</dbReference>
<keyword evidence="4 14" id="KW-0812">Transmembrane</keyword>
<evidence type="ECO:0000256" key="5">
    <source>
        <dbReference type="ARBA" id="ARBA00022741"/>
    </source>
</evidence>
<evidence type="ECO:0000256" key="3">
    <source>
        <dbReference type="ARBA" id="ARBA00022448"/>
    </source>
</evidence>
<keyword evidence="7" id="KW-1278">Translocase</keyword>
<dbReference type="GO" id="GO:0016887">
    <property type="term" value="F:ATP hydrolysis activity"/>
    <property type="evidence" value="ECO:0007669"/>
    <property type="project" value="InterPro"/>
</dbReference>
<evidence type="ECO:0000256" key="8">
    <source>
        <dbReference type="ARBA" id="ARBA00022989"/>
    </source>
</evidence>
<evidence type="ECO:0000313" key="17">
    <source>
        <dbReference type="EMBL" id="KAK3208155.1"/>
    </source>
</evidence>
<dbReference type="GO" id="GO:0005524">
    <property type="term" value="F:ATP binding"/>
    <property type="evidence" value="ECO:0007669"/>
    <property type="project" value="UniProtKB-KW"/>
</dbReference>
<evidence type="ECO:0000259" key="15">
    <source>
        <dbReference type="PROSITE" id="PS50893"/>
    </source>
</evidence>
<dbReference type="SUPFAM" id="SSF52540">
    <property type="entry name" value="P-loop containing nucleoside triphosphate hydrolases"/>
    <property type="match status" value="1"/>
</dbReference>
<evidence type="ECO:0000256" key="1">
    <source>
        <dbReference type="ARBA" id="ARBA00004448"/>
    </source>
</evidence>
<keyword evidence="8 14" id="KW-1133">Transmembrane helix</keyword>
<dbReference type="GO" id="GO:0140359">
    <property type="term" value="F:ABC-type transporter activity"/>
    <property type="evidence" value="ECO:0007669"/>
    <property type="project" value="InterPro"/>
</dbReference>
<dbReference type="Pfam" id="PF00664">
    <property type="entry name" value="ABC_membrane"/>
    <property type="match status" value="1"/>
</dbReference>
<feature type="transmembrane region" description="Helical" evidence="14">
    <location>
        <begin position="231"/>
        <end position="258"/>
    </location>
</feature>